<dbReference type="SUPFAM" id="SSF51730">
    <property type="entry name" value="FAD-linked oxidoreductase"/>
    <property type="match status" value="1"/>
</dbReference>
<dbReference type="InterPro" id="IPR002872">
    <property type="entry name" value="Proline_DH_dom"/>
</dbReference>
<dbReference type="Gene3D" id="3.20.20.220">
    <property type="match status" value="1"/>
</dbReference>
<dbReference type="EMBL" id="CP032548">
    <property type="protein sequence ID" value="AZJ35891.1"/>
    <property type="molecule type" value="Genomic_DNA"/>
</dbReference>
<organism evidence="3 4">
    <name type="scientific">Tenacibaculum singaporense</name>
    <dbReference type="NCBI Taxonomy" id="2358479"/>
    <lineage>
        <taxon>Bacteria</taxon>
        <taxon>Pseudomonadati</taxon>
        <taxon>Bacteroidota</taxon>
        <taxon>Flavobacteriia</taxon>
        <taxon>Flavobacteriales</taxon>
        <taxon>Flavobacteriaceae</taxon>
        <taxon>Tenacibaculum</taxon>
    </lineage>
</organism>
<accession>A0A3Q8RNP0</accession>
<feature type="domain" description="Proline dehydrogenase" evidence="2">
    <location>
        <begin position="75"/>
        <end position="374"/>
    </location>
</feature>
<name>A0A3Q8RNP0_9FLAO</name>
<proteinExistence type="predicted"/>
<gene>
    <name evidence="3" type="ORF">D6T69_10295</name>
</gene>
<dbReference type="GO" id="GO:0004657">
    <property type="term" value="F:proline dehydrogenase activity"/>
    <property type="evidence" value="ECO:0007669"/>
    <property type="project" value="InterPro"/>
</dbReference>
<protein>
    <submittedName>
        <fullName evidence="3">Proline dehydrogenase</fullName>
    </submittedName>
</protein>
<dbReference type="Pfam" id="PF01619">
    <property type="entry name" value="Pro_dh"/>
    <property type="match status" value="1"/>
</dbReference>
<evidence type="ECO:0000313" key="4">
    <source>
        <dbReference type="Proteomes" id="UP000274593"/>
    </source>
</evidence>
<sequence>MMRLFDNTETAFKLKSDSELERAYFLFKMIQSQPMVRIGTAVTNFALKAHLPVEGLIRSTVFDHFCGGVSEDDCLPNIEKMYEQGNVHSVLDYSVEGKEDEAQFDDALKMTLKTINFAEEKQSIPYAVFKPTGFGRFDLYQKLTEGKELTSEEKVEWDRVVERFHTVCKAAKEKDVPLLIDAEESWMQDAADNLIEELMEIYNKEKAIVFNTLQMYRHDRMEYLRNLHQRAHQKGYHIGMKVVRGAYMEKERERAKENGYESPICVDKQATDDNYNEAVRYMMDHKNMAIFAGTHNEESSYLLMDLAKEHNIAKDDKRMWFGQLYGMSDHISFNLAKEGYNVAKYVPFGPVRDVMPYLIRRAEENTSVAGQTSRELNLLKTEKARRKL</sequence>
<evidence type="ECO:0000313" key="3">
    <source>
        <dbReference type="EMBL" id="AZJ35891.1"/>
    </source>
</evidence>
<dbReference type="Proteomes" id="UP000274593">
    <property type="component" value="Chromosome"/>
</dbReference>
<dbReference type="GO" id="GO:0010133">
    <property type="term" value="P:L-proline catabolic process to L-glutamate"/>
    <property type="evidence" value="ECO:0007669"/>
    <property type="project" value="TreeGrafter"/>
</dbReference>
<dbReference type="PANTHER" id="PTHR13914:SF0">
    <property type="entry name" value="PROLINE DEHYDROGENASE 1, MITOCHONDRIAL"/>
    <property type="match status" value="1"/>
</dbReference>
<dbReference type="InterPro" id="IPR015659">
    <property type="entry name" value="Proline_oxidase"/>
</dbReference>
<evidence type="ECO:0000256" key="1">
    <source>
        <dbReference type="ARBA" id="ARBA00023002"/>
    </source>
</evidence>
<evidence type="ECO:0000259" key="2">
    <source>
        <dbReference type="Pfam" id="PF01619"/>
    </source>
</evidence>
<keyword evidence="1" id="KW-0560">Oxidoreductase</keyword>
<dbReference type="RefSeq" id="WP_125067651.1">
    <property type="nucleotide sequence ID" value="NZ_CP032548.1"/>
</dbReference>
<reference evidence="3 4" key="1">
    <citation type="submission" date="2018-09" db="EMBL/GenBank/DDBJ databases">
        <title>Insights into the microbiota of Asian seabass (Lates calcarifer) with tenacibaculosis symptoms and description of sp. nov. Tenacibaculum singaporense.</title>
        <authorList>
            <person name="Miyake S."/>
            <person name="Soh M."/>
            <person name="Azman M.N."/>
            <person name="Ngoh S.Y."/>
            <person name="Orban L."/>
        </authorList>
    </citation>
    <scope>NUCLEOTIDE SEQUENCE [LARGE SCALE GENOMIC DNA]</scope>
    <source>
        <strain evidence="3 4">DSM 106434</strain>
    </source>
</reference>
<keyword evidence="4" id="KW-1185">Reference proteome</keyword>
<dbReference type="PANTHER" id="PTHR13914">
    <property type="entry name" value="PROLINE OXIDASE"/>
    <property type="match status" value="1"/>
</dbReference>
<dbReference type="AlphaFoldDB" id="A0A3Q8RNP0"/>
<dbReference type="KEGG" id="tsig:D6T69_10295"/>
<dbReference type="InterPro" id="IPR029041">
    <property type="entry name" value="FAD-linked_oxidoreductase-like"/>
</dbReference>
<dbReference type="GO" id="GO:0071949">
    <property type="term" value="F:FAD binding"/>
    <property type="evidence" value="ECO:0007669"/>
    <property type="project" value="TreeGrafter"/>
</dbReference>